<dbReference type="Pfam" id="PF02653">
    <property type="entry name" value="BPD_transp_2"/>
    <property type="match status" value="1"/>
</dbReference>
<evidence type="ECO:0000313" key="11">
    <source>
        <dbReference type="Proteomes" id="UP000780875"/>
    </source>
</evidence>
<evidence type="ECO:0000256" key="8">
    <source>
        <dbReference type="ARBA" id="ARBA00037998"/>
    </source>
</evidence>
<feature type="transmembrane region" description="Helical" evidence="9">
    <location>
        <begin position="225"/>
        <end position="249"/>
    </location>
</feature>
<reference evidence="10 11" key="1">
    <citation type="submission" date="2021-09" db="EMBL/GenBank/DDBJ databases">
        <title>Whole genome sequence of Nocardioides sp. GBK3QG-3.</title>
        <authorList>
            <person name="Tuo L."/>
        </authorList>
    </citation>
    <scope>NUCLEOTIDE SEQUENCE [LARGE SCALE GENOMIC DNA]</scope>
    <source>
        <strain evidence="10 11">GBK3QG-3</strain>
    </source>
</reference>
<evidence type="ECO:0000256" key="7">
    <source>
        <dbReference type="ARBA" id="ARBA00023136"/>
    </source>
</evidence>
<keyword evidence="5" id="KW-0029">Amino-acid transport</keyword>
<name>A0ABS7UAR3_9ACTN</name>
<dbReference type="RefSeq" id="WP_224122301.1">
    <property type="nucleotide sequence ID" value="NZ_JAIQZJ010000003.1"/>
</dbReference>
<evidence type="ECO:0000256" key="4">
    <source>
        <dbReference type="ARBA" id="ARBA00022692"/>
    </source>
</evidence>
<dbReference type="InterPro" id="IPR052157">
    <property type="entry name" value="BCAA_transport_permease"/>
</dbReference>
<dbReference type="PANTHER" id="PTHR11795:SF445">
    <property type="entry name" value="AMINO ACID ABC TRANSPORTER PERMEASE PROTEIN"/>
    <property type="match status" value="1"/>
</dbReference>
<protein>
    <submittedName>
        <fullName evidence="10">Branched-chain amino acid ABC transporter permease</fullName>
    </submittedName>
</protein>
<feature type="transmembrane region" description="Helical" evidence="9">
    <location>
        <begin position="188"/>
        <end position="213"/>
    </location>
</feature>
<proteinExistence type="inferred from homology"/>
<keyword evidence="4 9" id="KW-0812">Transmembrane</keyword>
<feature type="transmembrane region" description="Helical" evidence="9">
    <location>
        <begin position="255"/>
        <end position="277"/>
    </location>
</feature>
<evidence type="ECO:0000256" key="9">
    <source>
        <dbReference type="SAM" id="Phobius"/>
    </source>
</evidence>
<evidence type="ECO:0000256" key="6">
    <source>
        <dbReference type="ARBA" id="ARBA00022989"/>
    </source>
</evidence>
<keyword evidence="3" id="KW-1003">Cell membrane</keyword>
<feature type="transmembrane region" description="Helical" evidence="9">
    <location>
        <begin position="61"/>
        <end position="80"/>
    </location>
</feature>
<gene>
    <name evidence="10" type="ORF">K8U61_07110</name>
</gene>
<evidence type="ECO:0000256" key="1">
    <source>
        <dbReference type="ARBA" id="ARBA00004651"/>
    </source>
</evidence>
<keyword evidence="6 9" id="KW-1133">Transmembrane helix</keyword>
<evidence type="ECO:0000256" key="2">
    <source>
        <dbReference type="ARBA" id="ARBA00022448"/>
    </source>
</evidence>
<keyword evidence="7 9" id="KW-0472">Membrane</keyword>
<keyword evidence="11" id="KW-1185">Reference proteome</keyword>
<organism evidence="10 11">
    <name type="scientific">Nocardioides mangrovi</name>
    <dbReference type="NCBI Taxonomy" id="2874580"/>
    <lineage>
        <taxon>Bacteria</taxon>
        <taxon>Bacillati</taxon>
        <taxon>Actinomycetota</taxon>
        <taxon>Actinomycetes</taxon>
        <taxon>Propionibacteriales</taxon>
        <taxon>Nocardioidaceae</taxon>
        <taxon>Nocardioides</taxon>
    </lineage>
</organism>
<evidence type="ECO:0000256" key="3">
    <source>
        <dbReference type="ARBA" id="ARBA00022475"/>
    </source>
</evidence>
<feature type="transmembrane region" description="Helical" evidence="9">
    <location>
        <begin position="35"/>
        <end position="54"/>
    </location>
</feature>
<dbReference type="PANTHER" id="PTHR11795">
    <property type="entry name" value="BRANCHED-CHAIN AMINO ACID TRANSPORT SYSTEM PERMEASE PROTEIN LIVH"/>
    <property type="match status" value="1"/>
</dbReference>
<evidence type="ECO:0000313" key="10">
    <source>
        <dbReference type="EMBL" id="MBZ5737924.1"/>
    </source>
</evidence>
<comment type="subcellular location">
    <subcellularLocation>
        <location evidence="1">Cell membrane</location>
        <topology evidence="1">Multi-pass membrane protein</topology>
    </subcellularLocation>
</comment>
<evidence type="ECO:0000256" key="5">
    <source>
        <dbReference type="ARBA" id="ARBA00022970"/>
    </source>
</evidence>
<accession>A0ABS7UAR3</accession>
<feature type="transmembrane region" description="Helical" evidence="9">
    <location>
        <begin position="142"/>
        <end position="159"/>
    </location>
</feature>
<feature type="transmembrane region" description="Helical" evidence="9">
    <location>
        <begin position="92"/>
        <end position="114"/>
    </location>
</feature>
<dbReference type="InterPro" id="IPR001851">
    <property type="entry name" value="ABC_transp_permease"/>
</dbReference>
<comment type="caution">
    <text evidence="10">The sequence shown here is derived from an EMBL/GenBank/DDBJ whole genome shotgun (WGS) entry which is preliminary data.</text>
</comment>
<comment type="similarity">
    <text evidence="8">Belongs to the binding-protein-dependent transport system permease family. LivHM subfamily.</text>
</comment>
<dbReference type="CDD" id="cd06582">
    <property type="entry name" value="TM_PBP1_LivH_like"/>
    <property type="match status" value="1"/>
</dbReference>
<sequence length="294" mass="30532">MTELLQTLVLGLLLGGVYALAASGLTLIFGVMRVINIAHGAYVILGAFVTYWLWDTLGIDPLLAIVITTPVVFAVGWVTYKVAVSPIRSAPMSSTVLLTFGLALVLEGVMGEVWGNNSTAIRPSYADESFTVGGLFLPKAQVYGGLIAVVVLVALWLLLTKSWLGRAIRAAATNPASAQLVGIRVASVAALVFGIGIAAAGAAGAITGVLYPFVPGSHYQWIARLLAIVVLGGLGSLNGAVLGALMFGLAETLTATYWSPAWATAVPYAIVFAVLLIRPQGLLGTRLREDAVAA</sequence>
<dbReference type="Proteomes" id="UP000780875">
    <property type="component" value="Unassembled WGS sequence"/>
</dbReference>
<keyword evidence="2" id="KW-0813">Transport</keyword>
<dbReference type="EMBL" id="JAIQZJ010000003">
    <property type="protein sequence ID" value="MBZ5737924.1"/>
    <property type="molecule type" value="Genomic_DNA"/>
</dbReference>